<dbReference type="GO" id="GO:0006397">
    <property type="term" value="P:mRNA processing"/>
    <property type="evidence" value="ECO:0007669"/>
    <property type="project" value="UniProtKB-KW"/>
</dbReference>
<feature type="region of interest" description="Disordered" evidence="5">
    <location>
        <begin position="273"/>
        <end position="298"/>
    </location>
</feature>
<dbReference type="EMBL" id="JALLBG020000062">
    <property type="protein sequence ID" value="KAL3768822.1"/>
    <property type="molecule type" value="Genomic_DNA"/>
</dbReference>
<evidence type="ECO:0000256" key="3">
    <source>
        <dbReference type="ARBA" id="ARBA00023187"/>
    </source>
</evidence>
<feature type="domain" description="RRM" evidence="6">
    <location>
        <begin position="438"/>
        <end position="518"/>
    </location>
</feature>
<feature type="compositionally biased region" description="Gly residues" evidence="5">
    <location>
        <begin position="102"/>
        <end position="114"/>
    </location>
</feature>
<evidence type="ECO:0000256" key="1">
    <source>
        <dbReference type="ARBA" id="ARBA00022664"/>
    </source>
</evidence>
<dbReference type="Proteomes" id="UP001530293">
    <property type="component" value="Unassembled WGS sequence"/>
</dbReference>
<dbReference type="GO" id="GO:0008380">
    <property type="term" value="P:RNA splicing"/>
    <property type="evidence" value="ECO:0007669"/>
    <property type="project" value="UniProtKB-KW"/>
</dbReference>
<dbReference type="AlphaFoldDB" id="A0ABD3MYM9"/>
<feature type="compositionally biased region" description="Basic and acidic residues" evidence="5">
    <location>
        <begin position="183"/>
        <end position="192"/>
    </location>
</feature>
<dbReference type="FunFam" id="3.30.70.330:FF:000097">
    <property type="entry name" value="U2 snRNP auxiliary factor large subunit"/>
    <property type="match status" value="1"/>
</dbReference>
<comment type="caution">
    <text evidence="7">The sequence shown here is derived from an EMBL/GenBank/DDBJ whole genome shotgun (WGS) entry which is preliminary data.</text>
</comment>
<evidence type="ECO:0000256" key="4">
    <source>
        <dbReference type="PROSITE-ProRule" id="PRU00176"/>
    </source>
</evidence>
<keyword evidence="2 4" id="KW-0694">RNA-binding</keyword>
<keyword evidence="3" id="KW-0508">mRNA splicing</keyword>
<dbReference type="Pfam" id="PF00076">
    <property type="entry name" value="RRM_1"/>
    <property type="match status" value="1"/>
</dbReference>
<dbReference type="SUPFAM" id="SSF54928">
    <property type="entry name" value="RNA-binding domain, RBD"/>
    <property type="match status" value="2"/>
</dbReference>
<dbReference type="PROSITE" id="PS50102">
    <property type="entry name" value="RRM"/>
    <property type="match status" value="2"/>
</dbReference>
<protein>
    <recommendedName>
        <fullName evidence="6">RRM domain-containing protein</fullName>
    </recommendedName>
</protein>
<dbReference type="SMART" id="SM00360">
    <property type="entry name" value="RRM"/>
    <property type="match status" value="3"/>
</dbReference>
<dbReference type="GO" id="GO:0003723">
    <property type="term" value="F:RNA binding"/>
    <property type="evidence" value="ECO:0007669"/>
    <property type="project" value="UniProtKB-UniRule"/>
</dbReference>
<reference evidence="7 8" key="1">
    <citation type="submission" date="2024-10" db="EMBL/GenBank/DDBJ databases">
        <title>Updated reference genomes for cyclostephanoid diatoms.</title>
        <authorList>
            <person name="Roberts W.R."/>
            <person name="Alverson A.J."/>
        </authorList>
    </citation>
    <scope>NUCLEOTIDE SEQUENCE [LARGE SCALE GENOMIC DNA]</scope>
    <source>
        <strain evidence="7 8">AJA232-27</strain>
    </source>
</reference>
<dbReference type="InterPro" id="IPR035979">
    <property type="entry name" value="RBD_domain_sf"/>
</dbReference>
<evidence type="ECO:0000313" key="7">
    <source>
        <dbReference type="EMBL" id="KAL3768822.1"/>
    </source>
</evidence>
<feature type="compositionally biased region" description="Gly residues" evidence="5">
    <location>
        <begin position="47"/>
        <end position="56"/>
    </location>
</feature>
<feature type="compositionally biased region" description="Basic and acidic residues" evidence="5">
    <location>
        <begin position="159"/>
        <end position="170"/>
    </location>
</feature>
<organism evidence="7 8">
    <name type="scientific">Discostella pseudostelligera</name>
    <dbReference type="NCBI Taxonomy" id="259834"/>
    <lineage>
        <taxon>Eukaryota</taxon>
        <taxon>Sar</taxon>
        <taxon>Stramenopiles</taxon>
        <taxon>Ochrophyta</taxon>
        <taxon>Bacillariophyta</taxon>
        <taxon>Coscinodiscophyceae</taxon>
        <taxon>Thalassiosirophycidae</taxon>
        <taxon>Stephanodiscales</taxon>
        <taxon>Stephanodiscaceae</taxon>
        <taxon>Discostella</taxon>
    </lineage>
</organism>
<dbReference type="PANTHER" id="PTHR23139">
    <property type="entry name" value="RNA-BINDING PROTEIN"/>
    <property type="match status" value="1"/>
</dbReference>
<evidence type="ECO:0000259" key="6">
    <source>
        <dbReference type="PROSITE" id="PS50102"/>
    </source>
</evidence>
<accession>A0ABD3MYM9</accession>
<dbReference type="InterPro" id="IPR012677">
    <property type="entry name" value="Nucleotide-bd_a/b_plait_sf"/>
</dbReference>
<dbReference type="CDD" id="cd12231">
    <property type="entry name" value="RRM2_U2AF65"/>
    <property type="match status" value="1"/>
</dbReference>
<evidence type="ECO:0000256" key="2">
    <source>
        <dbReference type="ARBA" id="ARBA00022884"/>
    </source>
</evidence>
<proteinExistence type="predicted"/>
<keyword evidence="8" id="KW-1185">Reference proteome</keyword>
<dbReference type="CDD" id="cd12232">
    <property type="entry name" value="RRM3_U2AF65"/>
    <property type="match status" value="1"/>
</dbReference>
<feature type="compositionally biased region" description="Basic and acidic residues" evidence="5">
    <location>
        <begin position="133"/>
        <end position="151"/>
    </location>
</feature>
<feature type="domain" description="RRM" evidence="6">
    <location>
        <begin position="308"/>
        <end position="404"/>
    </location>
</feature>
<feature type="compositionally biased region" description="Basic and acidic residues" evidence="5">
    <location>
        <begin position="116"/>
        <end position="125"/>
    </location>
</feature>
<name>A0ABD3MYM9_9STRA</name>
<sequence>MTSEFPVAASSRGRGAGVNKPAWMVQKEREEALSMSESSNIAKESENGGGGGGGGNDYNYNDTAGGGDGDGGVGGPHEHGGAVDGQYADAERDQFGRVVSGGRVGGGGGSGGDYGDYDRRDRGGDYRGGGGSRGRDDYDRRDYRRDDDRRGGGGGGGARRGDDYYYDDRRSHRGGGGGGGRSSRSDRGDHRRGGGGSRAPPSSGIQFHSYEEERDWLNDRRRKRRGRKSLFDVEPTPEQLAEDEARAALEQNHALVRTGGAVAATGANIGLNSAVGNQRYGSTSGGSGGGGGGMTTTMMQPQQTRHARRLYIGNIPDLSEEEVHTFFRDAICNSIILDPNTNPNAASHRSQYVDNDPIISVYINRERRFVFLEFKTMEITTACLALDGIDVMGQGKVKVKRPNDYNAAMAPMINPATAPQLDISKLGIVSPTVPDGPNKIFIGGLPYHLTESQVLELLSAFGAVKAFHLVKQDANATTSKGYCFVEYADPNITQVACMGLQGMEMGGGKQLSCRMAAQQFAQQQGAMEQGGAFGAPVPAPPVQASIVDGVDVDALLAAALGGVGGGGGAMPIVNPAAGLGPMGNMMVQHQQPLGVMPNQQMGMYPMGMMPQQQLYPPSQGLIVSDPLAVANAAASALDAAFGGGGSMAPMAVPSPAMVSTVQPSLSSTPTRILVLLNMVMDEDLSTEEDHKMLEEEVREEVSRYGKLVSMKIPRPQDGCAPSAIRKIFLEYASSNDAMSAEKELKGRAFGPNFVDTAFFGEDDYHNGNLK</sequence>
<feature type="compositionally biased region" description="Gly residues" evidence="5">
    <location>
        <begin position="283"/>
        <end position="294"/>
    </location>
</feature>
<keyword evidence="1" id="KW-0507">mRNA processing</keyword>
<gene>
    <name evidence="7" type="ORF">ACHAWU_006923</name>
</gene>
<dbReference type="InterPro" id="IPR000504">
    <property type="entry name" value="RRM_dom"/>
</dbReference>
<dbReference type="Gene3D" id="3.30.70.330">
    <property type="match status" value="3"/>
</dbReference>
<evidence type="ECO:0000313" key="8">
    <source>
        <dbReference type="Proteomes" id="UP001530293"/>
    </source>
</evidence>
<feature type="compositionally biased region" description="Gly residues" evidence="5">
    <location>
        <begin position="64"/>
        <end position="75"/>
    </location>
</feature>
<evidence type="ECO:0000256" key="5">
    <source>
        <dbReference type="SAM" id="MobiDB-lite"/>
    </source>
</evidence>
<feature type="region of interest" description="Disordered" evidence="5">
    <location>
        <begin position="1"/>
        <end position="211"/>
    </location>
</feature>